<dbReference type="Proteomes" id="UP001497480">
    <property type="component" value="Unassembled WGS sequence"/>
</dbReference>
<feature type="coiled-coil region" evidence="1">
    <location>
        <begin position="344"/>
        <end position="413"/>
    </location>
</feature>
<evidence type="ECO:0000256" key="1">
    <source>
        <dbReference type="SAM" id="Coils"/>
    </source>
</evidence>
<feature type="compositionally biased region" description="Polar residues" evidence="2">
    <location>
        <begin position="1"/>
        <end position="12"/>
    </location>
</feature>
<name>A0AAV1W4V0_LUPLU</name>
<dbReference type="SUPFAM" id="SSF57997">
    <property type="entry name" value="Tropomyosin"/>
    <property type="match status" value="1"/>
</dbReference>
<evidence type="ECO:0000256" key="2">
    <source>
        <dbReference type="SAM" id="MobiDB-lite"/>
    </source>
</evidence>
<evidence type="ECO:0000256" key="3">
    <source>
        <dbReference type="SAM" id="Phobius"/>
    </source>
</evidence>
<evidence type="ECO:0000313" key="4">
    <source>
        <dbReference type="EMBL" id="CAL0304325.1"/>
    </source>
</evidence>
<dbReference type="AlphaFoldDB" id="A0AAV1W4V0"/>
<keyword evidence="3" id="KW-1133">Transmembrane helix</keyword>
<keyword evidence="3" id="KW-0812">Transmembrane</keyword>
<protein>
    <submittedName>
        <fullName evidence="4">Uncharacterized protein</fullName>
    </submittedName>
</protein>
<feature type="compositionally biased region" description="Low complexity" evidence="2">
    <location>
        <begin position="777"/>
        <end position="787"/>
    </location>
</feature>
<feature type="coiled-coil region" evidence="1">
    <location>
        <begin position="449"/>
        <end position="553"/>
    </location>
</feature>
<evidence type="ECO:0000313" key="5">
    <source>
        <dbReference type="Proteomes" id="UP001497480"/>
    </source>
</evidence>
<organism evidence="4 5">
    <name type="scientific">Lupinus luteus</name>
    <name type="common">European yellow lupine</name>
    <dbReference type="NCBI Taxonomy" id="3873"/>
    <lineage>
        <taxon>Eukaryota</taxon>
        <taxon>Viridiplantae</taxon>
        <taxon>Streptophyta</taxon>
        <taxon>Embryophyta</taxon>
        <taxon>Tracheophyta</taxon>
        <taxon>Spermatophyta</taxon>
        <taxon>Magnoliopsida</taxon>
        <taxon>eudicotyledons</taxon>
        <taxon>Gunneridae</taxon>
        <taxon>Pentapetalae</taxon>
        <taxon>rosids</taxon>
        <taxon>fabids</taxon>
        <taxon>Fabales</taxon>
        <taxon>Fabaceae</taxon>
        <taxon>Papilionoideae</taxon>
        <taxon>50 kb inversion clade</taxon>
        <taxon>genistoids sensu lato</taxon>
        <taxon>core genistoids</taxon>
        <taxon>Genisteae</taxon>
        <taxon>Lupinus</taxon>
    </lineage>
</organism>
<keyword evidence="1" id="KW-0175">Coiled coil</keyword>
<dbReference type="EMBL" id="CAXHTB010000003">
    <property type="protein sequence ID" value="CAL0304325.1"/>
    <property type="molecule type" value="Genomic_DNA"/>
</dbReference>
<sequence length="821" mass="93377">MEKETQVASKNLVTKFVDTNGDMPEVTSQGKKEEEENGLDGEFVKVEKEENALDEKTNITERLVESLKSSEHENAQLKGEISATKEKVEESGKKCEKLELSHKKLQEQIIEAENQYNLQLSTLEEALQGHEVKQKELLHVKEAFDDVSLELELSKKKMEELQQELKLSAAEAQKYEELYKQNGSHAESEGKKALEYRRLSAKGMEDEIVSLKNELKVAYDKIVGTEKVEEALRTTAAELATTREELSLSKLQLLETETRLSSRNSLVDELTEELNLRKTSEAQLKEDLFAIQSLIVSTKEELQEKISELESAKLKLQEEGRLRESVEAAFKTQGAQVLAVQEELTQVKAENEGLKTTVEDLTRNVKQFKELSTDLEEKLKLSDVSFQKTDSLLSQALSNNAELEQKVKSLGDLHTEFGTAADTASQRNLELEEHIQDSNAAAWVAKSQLRELETQFTEVEKKNVELEQQLNLVKLKTSNAEREVTEFSEKISHLNDKLTGTEEEKNLLQSQLQKHTEKVTQLESDLNQSSLWSSQLQKELKIVSDKYAEHEDRASMNHQRSRELEDLFQRSHSKLEYADKKASELELLLEADKYIIQDLEQQISTLEKRYTDSEADANKNLDRVSDLTSELGAFRGRALSLEIALEEANEREKKLDESLRAVTDDKKRLEDASNILNENFAEISQEVLTSKNAIEELVTKHNAEVQTLKSEISMILDEKNLLNETNHNLKKELQSVIFDLEEKLKEKEKDRLEVKFRDIGSSFSTPSKRRSKKKSEATSQASSSSQTHIRTEQVSPVINFKFILGVALVSIIFGIILGKGY</sequence>
<feature type="region of interest" description="Disordered" evidence="2">
    <location>
        <begin position="763"/>
        <end position="788"/>
    </location>
</feature>
<feature type="transmembrane region" description="Helical" evidence="3">
    <location>
        <begin position="798"/>
        <end position="818"/>
    </location>
</feature>
<feature type="coiled-coil region" evidence="1">
    <location>
        <begin position="67"/>
        <end position="221"/>
    </location>
</feature>
<proteinExistence type="predicted"/>
<reference evidence="4 5" key="1">
    <citation type="submission" date="2024-03" db="EMBL/GenBank/DDBJ databases">
        <authorList>
            <person name="Martinez-Hernandez J."/>
        </authorList>
    </citation>
    <scope>NUCLEOTIDE SEQUENCE [LARGE SCALE GENOMIC DNA]</scope>
</reference>
<feature type="coiled-coil region" evidence="1">
    <location>
        <begin position="589"/>
        <end position="750"/>
    </location>
</feature>
<dbReference type="PANTHER" id="PTHR43049">
    <property type="entry name" value="EARLY ENDOSOME ANTIGEN"/>
    <property type="match status" value="1"/>
</dbReference>
<keyword evidence="3" id="KW-0472">Membrane</keyword>
<feature type="region of interest" description="Disordered" evidence="2">
    <location>
        <begin position="1"/>
        <end position="39"/>
    </location>
</feature>
<dbReference type="PANTHER" id="PTHR43049:SF1">
    <property type="entry name" value="EARLY ENDOSOME ANTIGEN"/>
    <property type="match status" value="1"/>
</dbReference>
<gene>
    <name evidence="4" type="ORF">LLUT_LOCUS5385</name>
</gene>
<comment type="caution">
    <text evidence="4">The sequence shown here is derived from an EMBL/GenBank/DDBJ whole genome shotgun (WGS) entry which is preliminary data.</text>
</comment>
<keyword evidence="5" id="KW-1185">Reference proteome</keyword>
<accession>A0AAV1W4V0</accession>